<name>A0AAN9TMK9_9HEMI</name>
<keyword evidence="2" id="KW-1185">Reference proteome</keyword>
<dbReference type="Proteomes" id="UP001367676">
    <property type="component" value="Unassembled WGS sequence"/>
</dbReference>
<protein>
    <submittedName>
        <fullName evidence="1">Uncharacterized protein</fullName>
    </submittedName>
</protein>
<sequence length="320" mass="37200">MGAFHQAFVFSIPLDSEPTSLSKSLDIIGKAAVDIIKSAGEFVQDIKATVEYRVNLVLSKYVELSSYRVAIMLIATGDTSQFKMPNGKIGPEDLKQFQVVAKSVEEVAGRLDTMESANELIIRTVRKVYDSRKLNRQTQFIYKILDEENIHTLFDTLDENFQGEKGLQDIYKKLREKNKNLVFPPKEADFPADSWKSTIKNFKPYFLNYFFVQYIHYRLTLSRENFILARSIVELAKDAKKFEQVQSIYEQAMQEVSIEELFIRKSSPTFFEIMKFHDSVFLTLKENFEKHPSINAELQTIKKDVSQRQDWDRSVWDLPV</sequence>
<evidence type="ECO:0000313" key="1">
    <source>
        <dbReference type="EMBL" id="KAK7598123.1"/>
    </source>
</evidence>
<comment type="caution">
    <text evidence="1">The sequence shown here is derived from an EMBL/GenBank/DDBJ whole genome shotgun (WGS) entry which is preliminary data.</text>
</comment>
<dbReference type="EMBL" id="JBBCAQ010000014">
    <property type="protein sequence ID" value="KAK7598123.1"/>
    <property type="molecule type" value="Genomic_DNA"/>
</dbReference>
<gene>
    <name evidence="1" type="ORF">V9T40_006358</name>
</gene>
<proteinExistence type="predicted"/>
<accession>A0AAN9TMK9</accession>
<evidence type="ECO:0000313" key="2">
    <source>
        <dbReference type="Proteomes" id="UP001367676"/>
    </source>
</evidence>
<reference evidence="1 2" key="1">
    <citation type="submission" date="2024-03" db="EMBL/GenBank/DDBJ databases">
        <title>Adaptation during the transition from Ophiocordyceps entomopathogen to insect associate is accompanied by gene loss and intensified selection.</title>
        <authorList>
            <person name="Ward C.M."/>
            <person name="Onetto C.A."/>
            <person name="Borneman A.R."/>
        </authorList>
    </citation>
    <scope>NUCLEOTIDE SEQUENCE [LARGE SCALE GENOMIC DNA]</scope>
    <source>
        <strain evidence="1">AWRI1</strain>
        <tissue evidence="1">Single Adult Female</tissue>
    </source>
</reference>
<dbReference type="AlphaFoldDB" id="A0AAN9TMK9"/>
<organism evidence="1 2">
    <name type="scientific">Parthenolecanium corni</name>
    <dbReference type="NCBI Taxonomy" id="536013"/>
    <lineage>
        <taxon>Eukaryota</taxon>
        <taxon>Metazoa</taxon>
        <taxon>Ecdysozoa</taxon>
        <taxon>Arthropoda</taxon>
        <taxon>Hexapoda</taxon>
        <taxon>Insecta</taxon>
        <taxon>Pterygota</taxon>
        <taxon>Neoptera</taxon>
        <taxon>Paraneoptera</taxon>
        <taxon>Hemiptera</taxon>
        <taxon>Sternorrhyncha</taxon>
        <taxon>Coccoidea</taxon>
        <taxon>Coccidae</taxon>
        <taxon>Parthenolecanium</taxon>
    </lineage>
</organism>